<reference evidence="1" key="1">
    <citation type="journal article" date="2014" name="Front. Microbiol.">
        <title>High frequency of phylogenetically diverse reductive dehalogenase-homologous genes in deep subseafloor sedimentary metagenomes.</title>
        <authorList>
            <person name="Kawai M."/>
            <person name="Futagami T."/>
            <person name="Toyoda A."/>
            <person name="Takaki Y."/>
            <person name="Nishi S."/>
            <person name="Hori S."/>
            <person name="Arai W."/>
            <person name="Tsubouchi T."/>
            <person name="Morono Y."/>
            <person name="Uchiyama I."/>
            <person name="Ito T."/>
            <person name="Fujiyama A."/>
            <person name="Inagaki F."/>
            <person name="Takami H."/>
        </authorList>
    </citation>
    <scope>NUCLEOTIDE SEQUENCE</scope>
    <source>
        <strain evidence="1">Expedition CK06-06</strain>
    </source>
</reference>
<gene>
    <name evidence="1" type="ORF">S03H2_21619</name>
</gene>
<evidence type="ECO:0000313" key="1">
    <source>
        <dbReference type="EMBL" id="GAH31599.1"/>
    </source>
</evidence>
<dbReference type="EMBL" id="BARU01011535">
    <property type="protein sequence ID" value="GAH31599.1"/>
    <property type="molecule type" value="Genomic_DNA"/>
</dbReference>
<sequence length="110" mass="12498">GAVNKKCMNRAATVRERSNSTPFHKQRNYANRMTEHIFTGFGFGPIQGGLFVREAFQSGNFTRTVAAEIDAELVDTVRANKGSRRAQQLIKYVRNAKEHLQRLTTHSLEF</sequence>
<name>X1FQG2_9ZZZZ</name>
<accession>X1FQG2</accession>
<organism evidence="1">
    <name type="scientific">marine sediment metagenome</name>
    <dbReference type="NCBI Taxonomy" id="412755"/>
    <lineage>
        <taxon>unclassified sequences</taxon>
        <taxon>metagenomes</taxon>
        <taxon>ecological metagenomes</taxon>
    </lineage>
</organism>
<dbReference type="AlphaFoldDB" id="X1FQG2"/>
<proteinExistence type="predicted"/>
<protein>
    <submittedName>
        <fullName evidence="1">Uncharacterized protein</fullName>
    </submittedName>
</protein>
<comment type="caution">
    <text evidence="1">The sequence shown here is derived from an EMBL/GenBank/DDBJ whole genome shotgun (WGS) entry which is preliminary data.</text>
</comment>
<feature type="non-terminal residue" evidence="1">
    <location>
        <position position="1"/>
    </location>
</feature>